<accession>A0AAV2LV48</accession>
<organism evidence="4 5">
    <name type="scientific">Knipowitschia caucasica</name>
    <name type="common">Caucasian dwarf goby</name>
    <name type="synonym">Pomatoschistus caucasicus</name>
    <dbReference type="NCBI Taxonomy" id="637954"/>
    <lineage>
        <taxon>Eukaryota</taxon>
        <taxon>Metazoa</taxon>
        <taxon>Chordata</taxon>
        <taxon>Craniata</taxon>
        <taxon>Vertebrata</taxon>
        <taxon>Euteleostomi</taxon>
        <taxon>Actinopterygii</taxon>
        <taxon>Neopterygii</taxon>
        <taxon>Teleostei</taxon>
        <taxon>Neoteleostei</taxon>
        <taxon>Acanthomorphata</taxon>
        <taxon>Gobiaria</taxon>
        <taxon>Gobiiformes</taxon>
        <taxon>Gobioidei</taxon>
        <taxon>Gobiidae</taxon>
        <taxon>Gobiinae</taxon>
        <taxon>Knipowitschia</taxon>
    </lineage>
</organism>
<dbReference type="InterPro" id="IPR023341">
    <property type="entry name" value="MABP"/>
</dbReference>
<keyword evidence="5" id="KW-1185">Reference proteome</keyword>
<gene>
    <name evidence="4" type="ORF">KC01_LOCUS32108</name>
</gene>
<dbReference type="PANTHER" id="PTHR12296">
    <property type="entry name" value="DENN DOMAIN-CONTAINING PROTEIN 4"/>
    <property type="match status" value="1"/>
</dbReference>
<proteinExistence type="predicted"/>
<name>A0AAV2LV48_KNICA</name>
<evidence type="ECO:0000313" key="5">
    <source>
        <dbReference type="Proteomes" id="UP001497482"/>
    </source>
</evidence>
<dbReference type="GO" id="GO:0032483">
    <property type="term" value="P:regulation of Rab protein signal transduction"/>
    <property type="evidence" value="ECO:0007669"/>
    <property type="project" value="TreeGrafter"/>
</dbReference>
<dbReference type="PANTHER" id="PTHR12296:SF30">
    <property type="entry name" value="DENN DOMAIN-CONTAINING PROTEIN CRAG"/>
    <property type="match status" value="1"/>
</dbReference>
<dbReference type="GO" id="GO:0031410">
    <property type="term" value="C:cytoplasmic vesicle"/>
    <property type="evidence" value="ECO:0007669"/>
    <property type="project" value="TreeGrafter"/>
</dbReference>
<dbReference type="PROSITE" id="PS51498">
    <property type="entry name" value="MABP"/>
    <property type="match status" value="1"/>
</dbReference>
<evidence type="ECO:0000256" key="1">
    <source>
        <dbReference type="ARBA" id="ARBA00022658"/>
    </source>
</evidence>
<dbReference type="GO" id="GO:0005085">
    <property type="term" value="F:guanyl-nucleotide exchange factor activity"/>
    <property type="evidence" value="ECO:0007669"/>
    <property type="project" value="UniProtKB-KW"/>
</dbReference>
<dbReference type="InterPro" id="IPR051696">
    <property type="entry name" value="DENN_Domain_GEFs"/>
</dbReference>
<sequence>MEQRVADYFVVAGLTDPHTPLEEPHPRPPPPLPPITDVSVVLAPRQGEELPPGFTCVESTPSGLTADLNSGGLMAPQVFVCYRRGRDKPPLTDLG</sequence>
<evidence type="ECO:0000256" key="2">
    <source>
        <dbReference type="SAM" id="MobiDB-lite"/>
    </source>
</evidence>
<dbReference type="Proteomes" id="UP001497482">
    <property type="component" value="Chromosome 4"/>
</dbReference>
<protein>
    <recommendedName>
        <fullName evidence="3">MABP domain-containing protein</fullName>
    </recommendedName>
</protein>
<feature type="region of interest" description="Disordered" evidence="2">
    <location>
        <begin position="16"/>
        <end position="35"/>
    </location>
</feature>
<dbReference type="Gene3D" id="2.100.10.50">
    <property type="match status" value="1"/>
</dbReference>
<dbReference type="EMBL" id="OZ035826">
    <property type="protein sequence ID" value="CAL1604629.1"/>
    <property type="molecule type" value="Genomic_DNA"/>
</dbReference>
<evidence type="ECO:0000259" key="3">
    <source>
        <dbReference type="PROSITE" id="PS51498"/>
    </source>
</evidence>
<reference evidence="4 5" key="1">
    <citation type="submission" date="2024-04" db="EMBL/GenBank/DDBJ databases">
        <authorList>
            <person name="Waldvogel A.-M."/>
            <person name="Schoenle A."/>
        </authorList>
    </citation>
    <scope>NUCLEOTIDE SEQUENCE [LARGE SCALE GENOMIC DNA]</scope>
</reference>
<dbReference type="AlphaFoldDB" id="A0AAV2LV48"/>
<keyword evidence="1" id="KW-0344">Guanine-nucleotide releasing factor</keyword>
<evidence type="ECO:0000313" key="4">
    <source>
        <dbReference type="EMBL" id="CAL1604629.1"/>
    </source>
</evidence>
<feature type="domain" description="MABP" evidence="3">
    <location>
        <begin position="32"/>
        <end position="95"/>
    </location>
</feature>